<reference evidence="5 6" key="1">
    <citation type="submission" date="2018-10" db="EMBL/GenBank/DDBJ databases">
        <title>Sequencing the genomes of 1000 actinobacteria strains.</title>
        <authorList>
            <person name="Klenk H.-P."/>
        </authorList>
    </citation>
    <scope>NUCLEOTIDE SEQUENCE [LARGE SCALE GENOMIC DNA]</scope>
    <source>
        <strain evidence="5 6">DSM 44343</strain>
    </source>
</reference>
<dbReference type="Pfam" id="PF11611">
    <property type="entry name" value="DUF4352"/>
    <property type="match status" value="1"/>
</dbReference>
<evidence type="ECO:0000313" key="5">
    <source>
        <dbReference type="EMBL" id="RKR79828.1"/>
    </source>
</evidence>
<feature type="compositionally biased region" description="Low complexity" evidence="2">
    <location>
        <begin position="21"/>
        <end position="33"/>
    </location>
</feature>
<keyword evidence="3" id="KW-1133">Transmembrane helix</keyword>
<sequence>MTYPPPPGGNNAPGPYGQPGQGPQQPYQGGAPSWSPPPPPAKKRKKWPFIVGGIVVLLIIIALATGGGDDKKESDPASATTAQTSQNNAATQEQAATTSAPAADRGDTVGLNAPARDGKFEFVVTGYQPGVTEVGDNPYFTEQASGQFVLVDVTVKNIGDKAQSFSPTDQKLIDAQGREFEVNTTAMIAGSTSDIPVWDKINPGNTVNIQLVFDMPTDATPAQVELHDSMFSGGVKVGLA</sequence>
<dbReference type="InterPro" id="IPR029051">
    <property type="entry name" value="DUF4352"/>
</dbReference>
<name>A0A495IV11_WILMA</name>
<proteinExistence type="predicted"/>
<feature type="transmembrane region" description="Helical" evidence="3">
    <location>
        <begin position="47"/>
        <end position="66"/>
    </location>
</feature>
<keyword evidence="3" id="KW-0812">Transmembrane</keyword>
<dbReference type="AlphaFoldDB" id="A0A495IV11"/>
<dbReference type="OrthoDB" id="3430849at2"/>
<evidence type="ECO:0000313" key="6">
    <source>
        <dbReference type="Proteomes" id="UP000274762"/>
    </source>
</evidence>
<evidence type="ECO:0000259" key="4">
    <source>
        <dbReference type="Pfam" id="PF11611"/>
    </source>
</evidence>
<dbReference type="EMBL" id="RBKV01000002">
    <property type="protein sequence ID" value="RKR79828.1"/>
    <property type="molecule type" value="Genomic_DNA"/>
</dbReference>
<feature type="compositionally biased region" description="Low complexity" evidence="2">
    <location>
        <begin position="76"/>
        <end position="103"/>
    </location>
</feature>
<evidence type="ECO:0000256" key="3">
    <source>
        <dbReference type="SAM" id="Phobius"/>
    </source>
</evidence>
<dbReference type="InterPro" id="IPR029050">
    <property type="entry name" value="Immunoprotect_excell_Ig-like"/>
</dbReference>
<comment type="caution">
    <text evidence="5">The sequence shown here is derived from an EMBL/GenBank/DDBJ whole genome shotgun (WGS) entry which is preliminary data.</text>
</comment>
<dbReference type="Gene3D" id="2.60.40.1240">
    <property type="match status" value="1"/>
</dbReference>
<feature type="region of interest" description="Disordered" evidence="2">
    <location>
        <begin position="67"/>
        <end position="113"/>
    </location>
</feature>
<organism evidence="5 6">
    <name type="scientific">Williamsia marianensis</name>
    <dbReference type="NCBI Taxonomy" id="85044"/>
    <lineage>
        <taxon>Bacteria</taxon>
        <taxon>Bacillati</taxon>
        <taxon>Actinomycetota</taxon>
        <taxon>Actinomycetes</taxon>
        <taxon>Mycobacteriales</taxon>
        <taxon>Nocardiaceae</taxon>
        <taxon>Williamsia</taxon>
    </lineage>
</organism>
<gene>
    <name evidence="5" type="ORF">DFJ75_4971</name>
</gene>
<feature type="region of interest" description="Disordered" evidence="2">
    <location>
        <begin position="1"/>
        <end position="45"/>
    </location>
</feature>
<protein>
    <submittedName>
        <fullName evidence="5">Uncharacterized protein DUF4352</fullName>
    </submittedName>
</protein>
<evidence type="ECO:0000256" key="1">
    <source>
        <dbReference type="ARBA" id="ARBA00022729"/>
    </source>
</evidence>
<accession>A0A495IV11</accession>
<keyword evidence="3" id="KW-0472">Membrane</keyword>
<keyword evidence="1" id="KW-0732">Signal</keyword>
<dbReference type="Proteomes" id="UP000274762">
    <property type="component" value="Unassembled WGS sequence"/>
</dbReference>
<evidence type="ECO:0000256" key="2">
    <source>
        <dbReference type="SAM" id="MobiDB-lite"/>
    </source>
</evidence>
<feature type="domain" description="DUF4352" evidence="4">
    <location>
        <begin position="110"/>
        <end position="234"/>
    </location>
</feature>